<feature type="transmembrane region" description="Helical" evidence="1">
    <location>
        <begin position="39"/>
        <end position="59"/>
    </location>
</feature>
<comment type="caution">
    <text evidence="2">The sequence shown here is derived from an EMBL/GenBank/DDBJ whole genome shotgun (WGS) entry which is preliminary data.</text>
</comment>
<gene>
    <name evidence="2" type="ORF">UU67_C0031G0021</name>
</gene>
<proteinExistence type="predicted"/>
<dbReference type="InterPro" id="IPR010406">
    <property type="entry name" value="DUF1003"/>
</dbReference>
<dbReference type="EMBL" id="LCBN01000031">
    <property type="protein sequence ID" value="KKS13148.1"/>
    <property type="molecule type" value="Genomic_DNA"/>
</dbReference>
<organism evidence="2 3">
    <name type="scientific">Candidatus Daviesbacteria bacterium GW2011_GWB1_41_5</name>
    <dbReference type="NCBI Taxonomy" id="1618429"/>
    <lineage>
        <taxon>Bacteria</taxon>
        <taxon>Candidatus Daviesiibacteriota</taxon>
    </lineage>
</organism>
<keyword evidence="1" id="KW-0812">Transmembrane</keyword>
<reference evidence="2 3" key="1">
    <citation type="journal article" date="2015" name="Nature">
        <title>rRNA introns, odd ribosomes, and small enigmatic genomes across a large radiation of phyla.</title>
        <authorList>
            <person name="Brown C.T."/>
            <person name="Hug L.A."/>
            <person name="Thomas B.C."/>
            <person name="Sharon I."/>
            <person name="Castelle C.J."/>
            <person name="Singh A."/>
            <person name="Wilkins M.J."/>
            <person name="Williams K.H."/>
            <person name="Banfield J.F."/>
        </authorList>
    </citation>
    <scope>NUCLEOTIDE SEQUENCE [LARGE SCALE GENOMIC DNA]</scope>
</reference>
<evidence type="ECO:0000313" key="2">
    <source>
        <dbReference type="EMBL" id="KKS13148.1"/>
    </source>
</evidence>
<name>A0A0G0ZJM9_9BACT</name>
<keyword evidence="1" id="KW-0472">Membrane</keyword>
<evidence type="ECO:0000313" key="3">
    <source>
        <dbReference type="Proteomes" id="UP000034753"/>
    </source>
</evidence>
<sequence>MSDKLVDYLNLRHKPENINIKHRQSIGFQERVALWTTRLIGTMWAVYFAIFIMALWMLWQSSSDLPFDPYPFAFLLFIASALQLPLMSLIMVGQNLLGRHTEMRAEEEFKTTESIYKDIEKIFIHLDEQDKKLEQVITLLGRVQKK</sequence>
<dbReference type="AlphaFoldDB" id="A0A0G0ZJM9"/>
<evidence type="ECO:0008006" key="4">
    <source>
        <dbReference type="Google" id="ProtNLM"/>
    </source>
</evidence>
<dbReference type="Pfam" id="PF06210">
    <property type="entry name" value="DUF1003"/>
    <property type="match status" value="1"/>
</dbReference>
<protein>
    <recommendedName>
        <fullName evidence="4">DUF1003 domain-containing protein</fullName>
    </recommendedName>
</protein>
<accession>A0A0G0ZJM9</accession>
<keyword evidence="1" id="KW-1133">Transmembrane helix</keyword>
<dbReference type="Proteomes" id="UP000034753">
    <property type="component" value="Unassembled WGS sequence"/>
</dbReference>
<evidence type="ECO:0000256" key="1">
    <source>
        <dbReference type="SAM" id="Phobius"/>
    </source>
</evidence>
<feature type="transmembrane region" description="Helical" evidence="1">
    <location>
        <begin position="71"/>
        <end position="93"/>
    </location>
</feature>